<organism evidence="2 3">
    <name type="scientific">Neoarthrinium moseri</name>
    <dbReference type="NCBI Taxonomy" id="1658444"/>
    <lineage>
        <taxon>Eukaryota</taxon>
        <taxon>Fungi</taxon>
        <taxon>Dikarya</taxon>
        <taxon>Ascomycota</taxon>
        <taxon>Pezizomycotina</taxon>
        <taxon>Sordariomycetes</taxon>
        <taxon>Xylariomycetidae</taxon>
        <taxon>Amphisphaeriales</taxon>
        <taxon>Apiosporaceae</taxon>
        <taxon>Neoarthrinium</taxon>
    </lineage>
</organism>
<dbReference type="InterPro" id="IPR005302">
    <property type="entry name" value="MoCF_Sase_C"/>
</dbReference>
<dbReference type="PANTHER" id="PTHR14237">
    <property type="entry name" value="MOLYBDOPTERIN COFACTOR SULFURASE MOSC"/>
    <property type="match status" value="1"/>
</dbReference>
<dbReference type="GO" id="GO:0030151">
    <property type="term" value="F:molybdenum ion binding"/>
    <property type="evidence" value="ECO:0007669"/>
    <property type="project" value="InterPro"/>
</dbReference>
<dbReference type="GO" id="GO:0030170">
    <property type="term" value="F:pyridoxal phosphate binding"/>
    <property type="evidence" value="ECO:0007669"/>
    <property type="project" value="InterPro"/>
</dbReference>
<dbReference type="EMBL" id="JAFIMR010000045">
    <property type="protein sequence ID" value="KAI1856225.1"/>
    <property type="molecule type" value="Genomic_DNA"/>
</dbReference>
<sequence>MFGAQMLQAEEFRILDNMRITQLYLYPIKALRPASITSAQIDQQGFKNDRRFMLVKVESDGSFKNVQTIYFPECTRLFQEIDGDEVVVTYHAPMVPLIPETAEQNTALRIPLRPDTTGLDPIGIELMGSKATAYRMGHEYNSWFSSCLGYETNLVYLGDGKRPVLAHAPGESQAEGWLSTISSYVTGRADEPDWISFNEAAPLLVVSEASLGDVSARLPGDQEMDMKRFRPNIVVDGTDKWDEDFWGELLVGGKHRLALTANCGRCMSINIDYETGRQADGEAGAMLKKLMADRRVDTGSKWSPVFGRYAFPLARHSEVSVGDDVAVTKRIDQRDVWRWPKYK</sequence>
<dbReference type="PANTHER" id="PTHR14237:SF34">
    <property type="entry name" value="MOSC DOMAIN PROTEIN (AFU_ORTHOLOGUE AFUA_2G07820)"/>
    <property type="match status" value="1"/>
</dbReference>
<dbReference type="Proteomes" id="UP000829685">
    <property type="component" value="Unassembled WGS sequence"/>
</dbReference>
<proteinExistence type="predicted"/>
<dbReference type="GO" id="GO:0003824">
    <property type="term" value="F:catalytic activity"/>
    <property type="evidence" value="ECO:0007669"/>
    <property type="project" value="InterPro"/>
</dbReference>
<reference evidence="2" key="1">
    <citation type="submission" date="2021-03" db="EMBL/GenBank/DDBJ databases">
        <title>Revisited historic fungal species revealed as producer of novel bioactive compounds through whole genome sequencing and comparative genomics.</title>
        <authorList>
            <person name="Vignolle G.A."/>
            <person name="Hochenegger N."/>
            <person name="Mach R.L."/>
            <person name="Mach-Aigner A.R."/>
            <person name="Javad Rahimi M."/>
            <person name="Salim K.A."/>
            <person name="Chan C.M."/>
            <person name="Lim L.B.L."/>
            <person name="Cai F."/>
            <person name="Druzhinina I.S."/>
            <person name="U'Ren J.M."/>
            <person name="Derntl C."/>
        </authorList>
    </citation>
    <scope>NUCLEOTIDE SEQUENCE</scope>
    <source>
        <strain evidence="2">TUCIM 5799</strain>
    </source>
</reference>
<feature type="domain" description="MOSC" evidence="1">
    <location>
        <begin position="162"/>
        <end position="328"/>
    </location>
</feature>
<dbReference type="PROSITE" id="PS51340">
    <property type="entry name" value="MOSC"/>
    <property type="match status" value="1"/>
</dbReference>
<name>A0A9P9WBF9_9PEZI</name>
<comment type="caution">
    <text evidence="2">The sequence shown here is derived from an EMBL/GenBank/DDBJ whole genome shotgun (WGS) entry which is preliminary data.</text>
</comment>
<evidence type="ECO:0000259" key="1">
    <source>
        <dbReference type="PROSITE" id="PS51340"/>
    </source>
</evidence>
<evidence type="ECO:0000313" key="3">
    <source>
        <dbReference type="Proteomes" id="UP000829685"/>
    </source>
</evidence>
<keyword evidence="3" id="KW-1185">Reference proteome</keyword>
<dbReference type="SUPFAM" id="SSF50800">
    <property type="entry name" value="PK beta-barrel domain-like"/>
    <property type="match status" value="1"/>
</dbReference>
<dbReference type="AlphaFoldDB" id="A0A9P9WBF9"/>
<dbReference type="InterPro" id="IPR011037">
    <property type="entry name" value="Pyrv_Knase-like_insert_dom_sf"/>
</dbReference>
<evidence type="ECO:0000313" key="2">
    <source>
        <dbReference type="EMBL" id="KAI1856225.1"/>
    </source>
</evidence>
<protein>
    <recommendedName>
        <fullName evidence="1">MOSC domain-containing protein</fullName>
    </recommendedName>
</protein>
<dbReference type="Pfam" id="PF03476">
    <property type="entry name" value="MOSC_N"/>
    <property type="match status" value="1"/>
</dbReference>
<dbReference type="Pfam" id="PF03473">
    <property type="entry name" value="MOSC"/>
    <property type="match status" value="1"/>
</dbReference>
<dbReference type="SUPFAM" id="SSF141673">
    <property type="entry name" value="MOSC N-terminal domain-like"/>
    <property type="match status" value="1"/>
</dbReference>
<gene>
    <name evidence="2" type="ORF">JX265_011737</name>
</gene>
<dbReference type="InterPro" id="IPR005303">
    <property type="entry name" value="MOCOS_middle"/>
</dbReference>
<dbReference type="OrthoDB" id="17255at2759"/>
<accession>A0A9P9WBF9</accession>